<dbReference type="PANTHER" id="PTHR36444:SF2">
    <property type="entry name" value="TRANSCRIPTIONAL REGULATOR PROTEIN YOBU-RELATED"/>
    <property type="match status" value="1"/>
</dbReference>
<evidence type="ECO:0000259" key="1">
    <source>
        <dbReference type="SMART" id="SM00871"/>
    </source>
</evidence>
<dbReference type="Gene3D" id="3.20.80.10">
    <property type="entry name" value="Regulatory factor, effector binding domain"/>
    <property type="match status" value="1"/>
</dbReference>
<protein>
    <recommendedName>
        <fullName evidence="1">AraC effector-binding domain-containing protein</fullName>
    </recommendedName>
</protein>
<evidence type="ECO:0000313" key="3">
    <source>
        <dbReference type="Proteomes" id="UP000189739"/>
    </source>
</evidence>
<proteinExistence type="predicted"/>
<dbReference type="PANTHER" id="PTHR36444">
    <property type="entry name" value="TRANSCRIPTIONAL REGULATOR PROTEIN YOBU-RELATED"/>
    <property type="match status" value="1"/>
</dbReference>
<dbReference type="InterPro" id="IPR011256">
    <property type="entry name" value="Reg_factor_effector_dom_sf"/>
</dbReference>
<dbReference type="SUPFAM" id="SSF55136">
    <property type="entry name" value="Probable bacterial effector-binding domain"/>
    <property type="match status" value="1"/>
</dbReference>
<dbReference type="InterPro" id="IPR010499">
    <property type="entry name" value="AraC_E-bd"/>
</dbReference>
<name>A0A1S9PIW6_9SPHI</name>
<reference evidence="2 3" key="1">
    <citation type="submission" date="2016-07" db="EMBL/GenBank/DDBJ databases">
        <title>Genomic analysis of zinc-resistant bacterium Mucilaginibacter pedocola TBZ30.</title>
        <authorList>
            <person name="Huang J."/>
            <person name="Tang J."/>
        </authorList>
    </citation>
    <scope>NUCLEOTIDE SEQUENCE [LARGE SCALE GENOMIC DNA]</scope>
    <source>
        <strain evidence="2 3">TBZ30</strain>
    </source>
</reference>
<dbReference type="Pfam" id="PF14526">
    <property type="entry name" value="Cass2"/>
    <property type="match status" value="1"/>
</dbReference>
<accession>A0A1S9PIW6</accession>
<gene>
    <name evidence="2" type="ORF">BC343_23400</name>
</gene>
<dbReference type="STRING" id="1792845.BC343_23400"/>
<sequence length="152" mass="16980">MDHKTTQIDTFLVAGITVRTINKPGHADKDIGELWQRFFQDNVAANIPGKLSDDVYCVYSNYESDYTGHYTTTLGCKVESIENLHDGFGGVEVPGGSFHQYQTEGEMPAGVIAAWQHIWTNENARRYTADFEVYPAQPETEGPCMPQIFVAV</sequence>
<comment type="caution">
    <text evidence="2">The sequence shown here is derived from an EMBL/GenBank/DDBJ whole genome shotgun (WGS) entry which is preliminary data.</text>
</comment>
<evidence type="ECO:0000313" key="2">
    <source>
        <dbReference type="EMBL" id="OOQ60910.1"/>
    </source>
</evidence>
<dbReference type="AlphaFoldDB" id="A0A1S9PIW6"/>
<organism evidence="2 3">
    <name type="scientific">Mucilaginibacter pedocola</name>
    <dbReference type="NCBI Taxonomy" id="1792845"/>
    <lineage>
        <taxon>Bacteria</taxon>
        <taxon>Pseudomonadati</taxon>
        <taxon>Bacteroidota</taxon>
        <taxon>Sphingobacteriia</taxon>
        <taxon>Sphingobacteriales</taxon>
        <taxon>Sphingobacteriaceae</taxon>
        <taxon>Mucilaginibacter</taxon>
    </lineage>
</organism>
<feature type="domain" description="AraC effector-binding" evidence="1">
    <location>
        <begin position="1"/>
        <end position="151"/>
    </location>
</feature>
<dbReference type="InterPro" id="IPR029441">
    <property type="entry name" value="Cass2"/>
</dbReference>
<dbReference type="SMART" id="SM00871">
    <property type="entry name" value="AraC_E_bind"/>
    <property type="match status" value="1"/>
</dbReference>
<keyword evidence="3" id="KW-1185">Reference proteome</keyword>
<dbReference type="EMBL" id="MBTF01000004">
    <property type="protein sequence ID" value="OOQ60910.1"/>
    <property type="molecule type" value="Genomic_DNA"/>
</dbReference>
<dbReference type="Proteomes" id="UP000189739">
    <property type="component" value="Unassembled WGS sequence"/>
</dbReference>
<dbReference type="InterPro" id="IPR053182">
    <property type="entry name" value="YobU-like_regulator"/>
</dbReference>
<dbReference type="OrthoDB" id="9801008at2"/>
<dbReference type="RefSeq" id="WP_078347228.1">
    <property type="nucleotide sequence ID" value="NZ_MBTF01000004.1"/>
</dbReference>